<comment type="pathway">
    <text evidence="6">Porphyrin-containing compound metabolism; protoheme biosynthesis.</text>
</comment>
<evidence type="ECO:0000259" key="7">
    <source>
        <dbReference type="Pfam" id="PF01593"/>
    </source>
</evidence>
<evidence type="ECO:0000313" key="8">
    <source>
        <dbReference type="EMBL" id="TWT49328.1"/>
    </source>
</evidence>
<evidence type="ECO:0000313" key="9">
    <source>
        <dbReference type="Proteomes" id="UP000316598"/>
    </source>
</evidence>
<dbReference type="GO" id="GO:0004729">
    <property type="term" value="F:oxygen-dependent protoporphyrinogen oxidase activity"/>
    <property type="evidence" value="ECO:0007669"/>
    <property type="project" value="UniProtKB-UniRule"/>
</dbReference>
<dbReference type="Pfam" id="PF01593">
    <property type="entry name" value="Amino_oxidase"/>
    <property type="match status" value="1"/>
</dbReference>
<dbReference type="AlphaFoldDB" id="A0A5C5WEW7"/>
<dbReference type="InterPro" id="IPR002937">
    <property type="entry name" value="Amino_oxidase"/>
</dbReference>
<dbReference type="GO" id="GO:0006783">
    <property type="term" value="P:heme biosynthetic process"/>
    <property type="evidence" value="ECO:0007669"/>
    <property type="project" value="UniProtKB-UniRule"/>
</dbReference>
<dbReference type="EC" id="1.3.3.15" evidence="6"/>
<evidence type="ECO:0000256" key="2">
    <source>
        <dbReference type="ARBA" id="ARBA00022630"/>
    </source>
</evidence>
<evidence type="ECO:0000256" key="5">
    <source>
        <dbReference type="ARBA" id="ARBA00023133"/>
    </source>
</evidence>
<dbReference type="GO" id="GO:0005737">
    <property type="term" value="C:cytoplasm"/>
    <property type="evidence" value="ECO:0007669"/>
    <property type="project" value="UniProtKB-SubCell"/>
</dbReference>
<accession>A0A5C5WEW7</accession>
<dbReference type="InterPro" id="IPR036188">
    <property type="entry name" value="FAD/NAD-bd_sf"/>
</dbReference>
<keyword evidence="6" id="KW-0963">Cytoplasm</keyword>
<feature type="domain" description="Amine oxidase" evidence="7">
    <location>
        <begin position="28"/>
        <end position="476"/>
    </location>
</feature>
<dbReference type="PANTHER" id="PTHR42923">
    <property type="entry name" value="PROTOPORPHYRINOGEN OXIDASE"/>
    <property type="match status" value="1"/>
</dbReference>
<comment type="function">
    <text evidence="6">Involved in coproporphyrin-dependent heme b biosynthesis. Catalyzes the oxidation of coproporphyrinogen III to coproporphyrin III.</text>
</comment>
<comment type="cofactor">
    <cofactor evidence="1 6">
        <name>FAD</name>
        <dbReference type="ChEBI" id="CHEBI:57692"/>
    </cofactor>
</comment>
<dbReference type="PANTHER" id="PTHR42923:SF3">
    <property type="entry name" value="PROTOPORPHYRINOGEN OXIDASE"/>
    <property type="match status" value="1"/>
</dbReference>
<dbReference type="SUPFAM" id="SSF54373">
    <property type="entry name" value="FAD-linked reductases, C-terminal domain"/>
    <property type="match status" value="1"/>
</dbReference>
<evidence type="ECO:0000256" key="1">
    <source>
        <dbReference type="ARBA" id="ARBA00001974"/>
    </source>
</evidence>
<dbReference type="Gene3D" id="1.10.3110.10">
    <property type="entry name" value="protoporphyrinogen ix oxidase, domain 3"/>
    <property type="match status" value="1"/>
</dbReference>
<comment type="subcellular location">
    <subcellularLocation>
        <location evidence="6">Cytoplasm</location>
    </subcellularLocation>
</comment>
<keyword evidence="2 6" id="KW-0285">Flavoprotein</keyword>
<dbReference type="InterPro" id="IPR050464">
    <property type="entry name" value="Zeta_carotene_desat/Oxidored"/>
</dbReference>
<dbReference type="UniPathway" id="UPA00252"/>
<comment type="catalytic activity">
    <reaction evidence="6">
        <text>coproporphyrinogen III + 3 O2 = coproporphyrin III + 3 H2O2</text>
        <dbReference type="Rhea" id="RHEA:43436"/>
        <dbReference type="ChEBI" id="CHEBI:15379"/>
        <dbReference type="ChEBI" id="CHEBI:16240"/>
        <dbReference type="ChEBI" id="CHEBI:57309"/>
        <dbReference type="ChEBI" id="CHEBI:131725"/>
        <dbReference type="EC" id="1.3.3.15"/>
    </reaction>
</comment>
<dbReference type="Proteomes" id="UP000316598">
    <property type="component" value="Unassembled WGS sequence"/>
</dbReference>
<comment type="caution">
    <text evidence="8">The sequence shown here is derived from an EMBL/GenBank/DDBJ whole genome shotgun (WGS) entry which is preliminary data.</text>
</comment>
<dbReference type="InterPro" id="IPR004572">
    <property type="entry name" value="Protoporphyrinogen_oxidase"/>
</dbReference>
<name>A0A5C5WEW7_9BACT</name>
<organism evidence="8 9">
    <name type="scientific">Rubripirellula amarantea</name>
    <dbReference type="NCBI Taxonomy" id="2527999"/>
    <lineage>
        <taxon>Bacteria</taxon>
        <taxon>Pseudomonadati</taxon>
        <taxon>Planctomycetota</taxon>
        <taxon>Planctomycetia</taxon>
        <taxon>Pirellulales</taxon>
        <taxon>Pirellulaceae</taxon>
        <taxon>Rubripirellula</taxon>
    </lineage>
</organism>
<keyword evidence="9" id="KW-1185">Reference proteome</keyword>
<gene>
    <name evidence="8" type="primary">hemY</name>
    <name evidence="8" type="ORF">Pla22_45230</name>
</gene>
<evidence type="ECO:0000256" key="3">
    <source>
        <dbReference type="ARBA" id="ARBA00022827"/>
    </source>
</evidence>
<keyword evidence="3 6" id="KW-0274">FAD</keyword>
<dbReference type="EMBL" id="SJPI01000003">
    <property type="protein sequence ID" value="TWT49328.1"/>
    <property type="molecule type" value="Genomic_DNA"/>
</dbReference>
<evidence type="ECO:0000256" key="4">
    <source>
        <dbReference type="ARBA" id="ARBA00023002"/>
    </source>
</evidence>
<dbReference type="Gene3D" id="3.50.50.60">
    <property type="entry name" value="FAD/NAD(P)-binding domain"/>
    <property type="match status" value="1"/>
</dbReference>
<keyword evidence="4 6" id="KW-0560">Oxidoreductase</keyword>
<proteinExistence type="inferred from homology"/>
<keyword evidence="5 6" id="KW-0350">Heme biosynthesis</keyword>
<dbReference type="SUPFAM" id="SSF51905">
    <property type="entry name" value="FAD/NAD(P)-binding domain"/>
    <property type="match status" value="1"/>
</dbReference>
<comment type="similarity">
    <text evidence="6">Belongs to the protoporphyrinogen/coproporphyrinogen oxidase family. Coproporphyrinogen III oxidase subfamily.</text>
</comment>
<reference evidence="8 9" key="1">
    <citation type="submission" date="2019-02" db="EMBL/GenBank/DDBJ databases">
        <title>Deep-cultivation of Planctomycetes and their phenomic and genomic characterization uncovers novel biology.</title>
        <authorList>
            <person name="Wiegand S."/>
            <person name="Jogler M."/>
            <person name="Boedeker C."/>
            <person name="Pinto D."/>
            <person name="Vollmers J."/>
            <person name="Rivas-Marin E."/>
            <person name="Kohn T."/>
            <person name="Peeters S.H."/>
            <person name="Heuer A."/>
            <person name="Rast P."/>
            <person name="Oberbeckmann S."/>
            <person name="Bunk B."/>
            <person name="Jeske O."/>
            <person name="Meyerdierks A."/>
            <person name="Storesund J.E."/>
            <person name="Kallscheuer N."/>
            <person name="Luecker S."/>
            <person name="Lage O.M."/>
            <person name="Pohl T."/>
            <person name="Merkel B.J."/>
            <person name="Hornburger P."/>
            <person name="Mueller R.-W."/>
            <person name="Bruemmer F."/>
            <person name="Labrenz M."/>
            <person name="Spormann A.M."/>
            <person name="Op Den Camp H."/>
            <person name="Overmann J."/>
            <person name="Amann R."/>
            <person name="Jetten M.S.M."/>
            <person name="Mascher T."/>
            <person name="Medema M.H."/>
            <person name="Devos D.P."/>
            <person name="Kaster A.-K."/>
            <person name="Ovreas L."/>
            <person name="Rohde M."/>
            <person name="Galperin M.Y."/>
            <person name="Jogler C."/>
        </authorList>
    </citation>
    <scope>NUCLEOTIDE SEQUENCE [LARGE SCALE GENOMIC DNA]</scope>
    <source>
        <strain evidence="8 9">Pla22</strain>
    </source>
</reference>
<dbReference type="NCBIfam" id="TIGR00562">
    <property type="entry name" value="proto_IX_ox"/>
    <property type="match status" value="1"/>
</dbReference>
<protein>
    <recommendedName>
        <fullName evidence="6">Coproporphyrinogen III oxidase</fullName>
        <ecNumber evidence="6">1.3.3.15</ecNumber>
    </recommendedName>
</protein>
<dbReference type="Gene3D" id="3.90.660.20">
    <property type="entry name" value="Protoporphyrinogen oxidase, mitochondrial, domain 2"/>
    <property type="match status" value="1"/>
</dbReference>
<evidence type="ECO:0000256" key="6">
    <source>
        <dbReference type="RuleBase" id="RU364052"/>
    </source>
</evidence>
<sequence>MDDSRIATTKFSLAINQPYRVAIIGGGLSGLATAVQLHLANQSNESPLALVITVYEASDRVGGVIHTERIQSDDGSVSFLVDHGADMFATQPAAALDLCRKLGVEDQLIEPLPTRRGARICQHGKLIPIPDGFVLMRATKLMPMLTTDLLTWRGKLRWLAERFIPSSQPVGDTDENLDESVASFVQRRMGREVLDRIVAPLSAGIYTADVNQLSMRSTMGPIYAMEREHGSLAKATHVKRKRGEDSEERNSTGARYGRFRAFEGGMIELVRSLVSALPTDSIKVNSPVRSLDLVPGSNRSGNQVLLGFDSGTQETFDHAVIALPPKAAKRLLRTVSNQSSSTPANLIANTLGQIPSASTAIVVMGVRRADIAKDIETFGFVVPLSEGRRILAGSFASHKFAGRAPDDHVLVRVFVGGAMQSDLLDLDDQAIIELVREELSEIIGLSGDPVFAKVVRWNDAMPQYHVGHHRLVKKVRKALDELPSLDLTSNSLDGVGIAPVIRQAEVVASSVLESLQQRSNKVSPTQA</sequence>